<feature type="chain" id="PRO_5002174624" description="GPI inositol-deacylase winged helix domain-containing protein" evidence="1">
    <location>
        <begin position="23"/>
        <end position="200"/>
    </location>
</feature>
<dbReference type="PANTHER" id="PTHR10039">
    <property type="entry name" value="AMELOGENIN"/>
    <property type="match status" value="1"/>
</dbReference>
<gene>
    <name evidence="3" type="ORF">OIDMADRAFT_135812</name>
</gene>
<evidence type="ECO:0000313" key="4">
    <source>
        <dbReference type="Proteomes" id="UP000054321"/>
    </source>
</evidence>
<keyword evidence="1" id="KW-0732">Signal</keyword>
<dbReference type="STRING" id="913774.A0A0C3GTX5"/>
<dbReference type="Pfam" id="PF22939">
    <property type="entry name" value="WHD_GPIID"/>
    <property type="match status" value="1"/>
</dbReference>
<proteinExistence type="predicted"/>
<dbReference type="PANTHER" id="PTHR10039:SF15">
    <property type="entry name" value="NACHT DOMAIN-CONTAINING PROTEIN"/>
    <property type="match status" value="1"/>
</dbReference>
<dbReference type="EMBL" id="KN832889">
    <property type="protein sequence ID" value="KIM94744.1"/>
    <property type="molecule type" value="Genomic_DNA"/>
</dbReference>
<feature type="non-terminal residue" evidence="3">
    <location>
        <position position="200"/>
    </location>
</feature>
<dbReference type="InterPro" id="IPR054471">
    <property type="entry name" value="GPIID_WHD"/>
</dbReference>
<dbReference type="AlphaFoldDB" id="A0A0C3GTX5"/>
<organism evidence="3 4">
    <name type="scientific">Oidiodendron maius (strain Zn)</name>
    <dbReference type="NCBI Taxonomy" id="913774"/>
    <lineage>
        <taxon>Eukaryota</taxon>
        <taxon>Fungi</taxon>
        <taxon>Dikarya</taxon>
        <taxon>Ascomycota</taxon>
        <taxon>Pezizomycotina</taxon>
        <taxon>Leotiomycetes</taxon>
        <taxon>Leotiomycetes incertae sedis</taxon>
        <taxon>Myxotrichaceae</taxon>
        <taxon>Oidiodendron</taxon>
    </lineage>
</organism>
<reference evidence="4" key="2">
    <citation type="submission" date="2015-01" db="EMBL/GenBank/DDBJ databases">
        <title>Evolutionary Origins and Diversification of the Mycorrhizal Mutualists.</title>
        <authorList>
            <consortium name="DOE Joint Genome Institute"/>
            <consortium name="Mycorrhizal Genomics Consortium"/>
            <person name="Kohler A."/>
            <person name="Kuo A."/>
            <person name="Nagy L.G."/>
            <person name="Floudas D."/>
            <person name="Copeland A."/>
            <person name="Barry K.W."/>
            <person name="Cichocki N."/>
            <person name="Veneault-Fourrey C."/>
            <person name="LaButti K."/>
            <person name="Lindquist E.A."/>
            <person name="Lipzen A."/>
            <person name="Lundell T."/>
            <person name="Morin E."/>
            <person name="Murat C."/>
            <person name="Riley R."/>
            <person name="Ohm R."/>
            <person name="Sun H."/>
            <person name="Tunlid A."/>
            <person name="Henrissat B."/>
            <person name="Grigoriev I.V."/>
            <person name="Hibbett D.S."/>
            <person name="Martin F."/>
        </authorList>
    </citation>
    <scope>NUCLEOTIDE SEQUENCE [LARGE SCALE GENOMIC DNA]</scope>
    <source>
        <strain evidence="4">Zn</strain>
    </source>
</reference>
<feature type="domain" description="GPI inositol-deacylase winged helix" evidence="2">
    <location>
        <begin position="66"/>
        <end position="145"/>
    </location>
</feature>
<keyword evidence="4" id="KW-1185">Reference proteome</keyword>
<dbReference type="HOGENOM" id="CLU_119821_0_0_1"/>
<evidence type="ECO:0000256" key="1">
    <source>
        <dbReference type="SAM" id="SignalP"/>
    </source>
</evidence>
<feature type="signal peptide" evidence="1">
    <location>
        <begin position="1"/>
        <end position="22"/>
    </location>
</feature>
<reference evidence="3 4" key="1">
    <citation type="submission" date="2014-04" db="EMBL/GenBank/DDBJ databases">
        <authorList>
            <consortium name="DOE Joint Genome Institute"/>
            <person name="Kuo A."/>
            <person name="Martino E."/>
            <person name="Perotto S."/>
            <person name="Kohler A."/>
            <person name="Nagy L.G."/>
            <person name="Floudas D."/>
            <person name="Copeland A."/>
            <person name="Barry K.W."/>
            <person name="Cichocki N."/>
            <person name="Veneault-Fourrey C."/>
            <person name="LaButti K."/>
            <person name="Lindquist E.A."/>
            <person name="Lipzen A."/>
            <person name="Lundell T."/>
            <person name="Morin E."/>
            <person name="Murat C."/>
            <person name="Sun H."/>
            <person name="Tunlid A."/>
            <person name="Henrissat B."/>
            <person name="Grigoriev I.V."/>
            <person name="Hibbett D.S."/>
            <person name="Martin F."/>
            <person name="Nordberg H.P."/>
            <person name="Cantor M.N."/>
            <person name="Hua S.X."/>
        </authorList>
    </citation>
    <scope>NUCLEOTIDE SEQUENCE [LARGE SCALE GENOMIC DNA]</scope>
    <source>
        <strain evidence="3 4">Zn</strain>
    </source>
</reference>
<protein>
    <recommendedName>
        <fullName evidence="2">GPI inositol-deacylase winged helix domain-containing protein</fullName>
    </recommendedName>
</protein>
<dbReference type="InParanoid" id="A0A0C3GTX5"/>
<sequence>MYVPSTVVLRLLNLHLPRFLLAQLHFDAIKTKKSLNKVKKALENLPTGFQAYSHAYKDAMERIRAQDIDSRELAEHVLSWIVHAKRQLSITELQHALAVEVGEPELDEENLPQIDDMVSVCAGLVTVDRESKIIRLVHYTTQEYFERTWTSWIPNVQTDITKTCVTYLSFNTFEVGFCSSDEAFYKRLQENVLYDYAARY</sequence>
<dbReference type="OrthoDB" id="195446at2759"/>
<dbReference type="Proteomes" id="UP000054321">
    <property type="component" value="Unassembled WGS sequence"/>
</dbReference>
<accession>A0A0C3GTX5</accession>
<name>A0A0C3GTX5_OIDMZ</name>
<evidence type="ECO:0000313" key="3">
    <source>
        <dbReference type="EMBL" id="KIM94744.1"/>
    </source>
</evidence>
<evidence type="ECO:0000259" key="2">
    <source>
        <dbReference type="Pfam" id="PF22939"/>
    </source>
</evidence>